<dbReference type="GO" id="GO:0043190">
    <property type="term" value="C:ATP-binding cassette (ABC) transporter complex"/>
    <property type="evidence" value="ECO:0007669"/>
    <property type="project" value="InterPro"/>
</dbReference>
<sequence>MCAMKGLNRRQFIASSTALTGAAMLPWSFSAHAAQVASATPGGTPRKGGVLRISVDQAVSVLNPHQVRVNPEYLVAELLYSGLTRLTQEMKAEADLAQSWQASDDLKQWTFTLRPNLKFSDGSPLTSADVVASLQALLDPKNASPALHNIGPIKAVSAKDDNTVLIETDAPYADLPVMLAYPDAKIIPASIAQGQFDKLSKASLGAGPFMLVSYDPERKIVVKRNPHYYDPARPYLDGVEVVVYPDGIAESSALISGDTDLMLSAQSSEFARLSKSSGVLPLRVASGQFLNVNMGCDQKPFNDVRVRQALALCVDRQASVDFVADGLGSPGNDTPINAAYPYFANLAKKAVDYSKAKALLAEAGYPNGLDLTLIASDKPATRTQLGIALREMAKQGGFRIEVQTMAHSTYLDQVWKKGNFYVGFYNMQPTPDAVFSLLYTSTAAWNETRWNNADFDSAVNAARETHDDAQRTTLYGKAQQLMHDEVPSLIPTFFDLLAASRDHVAGYHLHPRGAVFRLDHTWLTDKAPKRAV</sequence>
<dbReference type="PIRSF" id="PIRSF002741">
    <property type="entry name" value="MppA"/>
    <property type="match status" value="1"/>
</dbReference>
<dbReference type="Gene3D" id="3.90.76.10">
    <property type="entry name" value="Dipeptide-binding Protein, Domain 1"/>
    <property type="match status" value="1"/>
</dbReference>
<comment type="caution">
    <text evidence="3">The sequence shown here is derived from an EMBL/GenBank/DDBJ whole genome shotgun (WGS) entry which is preliminary data.</text>
</comment>
<dbReference type="PROSITE" id="PS51318">
    <property type="entry name" value="TAT"/>
    <property type="match status" value="1"/>
</dbReference>
<dbReference type="Pfam" id="PF00496">
    <property type="entry name" value="SBP_bac_5"/>
    <property type="match status" value="1"/>
</dbReference>
<dbReference type="PANTHER" id="PTHR30290">
    <property type="entry name" value="PERIPLASMIC BINDING COMPONENT OF ABC TRANSPORTER"/>
    <property type="match status" value="1"/>
</dbReference>
<dbReference type="Proteomes" id="UP000030853">
    <property type="component" value="Unassembled WGS sequence"/>
</dbReference>
<organism evidence="3 4">
    <name type="scientific">Pantoea rodasii</name>
    <dbReference type="NCBI Taxonomy" id="1076549"/>
    <lineage>
        <taxon>Bacteria</taxon>
        <taxon>Pseudomonadati</taxon>
        <taxon>Pseudomonadota</taxon>
        <taxon>Gammaproteobacteria</taxon>
        <taxon>Enterobacterales</taxon>
        <taxon>Erwiniaceae</taxon>
        <taxon>Pantoea</taxon>
    </lineage>
</organism>
<feature type="domain" description="Solute-binding protein family 5" evidence="2">
    <location>
        <begin position="93"/>
        <end position="442"/>
    </location>
</feature>
<dbReference type="AlphaFoldDB" id="A0A0B1RAR0"/>
<reference evidence="3 4" key="1">
    <citation type="submission" date="2014-11" db="EMBL/GenBank/DDBJ databases">
        <title>Genome sequencing of Pantoea rodasii ND03.</title>
        <authorList>
            <person name="Muhamad Yunos N.Y."/>
            <person name="Chan K.-G."/>
        </authorList>
    </citation>
    <scope>NUCLEOTIDE SEQUENCE [LARGE SCALE GENOMIC DNA]</scope>
    <source>
        <strain evidence="3 4">ND03</strain>
    </source>
</reference>
<evidence type="ECO:0000313" key="4">
    <source>
        <dbReference type="Proteomes" id="UP000030853"/>
    </source>
</evidence>
<proteinExistence type="predicted"/>
<dbReference type="SUPFAM" id="SSF53850">
    <property type="entry name" value="Periplasmic binding protein-like II"/>
    <property type="match status" value="1"/>
</dbReference>
<dbReference type="GO" id="GO:0015833">
    <property type="term" value="P:peptide transport"/>
    <property type="evidence" value="ECO:0007669"/>
    <property type="project" value="TreeGrafter"/>
</dbReference>
<dbReference type="CDD" id="cd08503">
    <property type="entry name" value="PBP2_NikA_DppA_OppA_like_17"/>
    <property type="match status" value="1"/>
</dbReference>
<dbReference type="InterPro" id="IPR030678">
    <property type="entry name" value="Peptide/Ni-bd"/>
</dbReference>
<dbReference type="GO" id="GO:0030288">
    <property type="term" value="C:outer membrane-bounded periplasmic space"/>
    <property type="evidence" value="ECO:0007669"/>
    <property type="project" value="UniProtKB-ARBA"/>
</dbReference>
<name>A0A0B1RAR0_9GAMM</name>
<dbReference type="InterPro" id="IPR000914">
    <property type="entry name" value="SBP_5_dom"/>
</dbReference>
<feature type="signal peptide" evidence="1">
    <location>
        <begin position="1"/>
        <end position="33"/>
    </location>
</feature>
<evidence type="ECO:0000256" key="1">
    <source>
        <dbReference type="SAM" id="SignalP"/>
    </source>
</evidence>
<dbReference type="InterPro" id="IPR039424">
    <property type="entry name" value="SBP_5"/>
</dbReference>
<dbReference type="EMBL" id="JTJJ01000001">
    <property type="protein sequence ID" value="KHJ70108.1"/>
    <property type="molecule type" value="Genomic_DNA"/>
</dbReference>
<evidence type="ECO:0000259" key="2">
    <source>
        <dbReference type="Pfam" id="PF00496"/>
    </source>
</evidence>
<protein>
    <submittedName>
        <fullName evidence="3">ABC transporter substrate-binding protein</fullName>
    </submittedName>
</protein>
<accession>A0A0B1RAR0</accession>
<dbReference type="Gene3D" id="3.10.105.10">
    <property type="entry name" value="Dipeptide-binding Protein, Domain 3"/>
    <property type="match status" value="1"/>
</dbReference>
<keyword evidence="1" id="KW-0732">Signal</keyword>
<dbReference type="Gene3D" id="3.40.190.10">
    <property type="entry name" value="Periplasmic binding protein-like II"/>
    <property type="match status" value="1"/>
</dbReference>
<dbReference type="GO" id="GO:1904680">
    <property type="term" value="F:peptide transmembrane transporter activity"/>
    <property type="evidence" value="ECO:0007669"/>
    <property type="project" value="TreeGrafter"/>
</dbReference>
<dbReference type="InterPro" id="IPR006311">
    <property type="entry name" value="TAT_signal"/>
</dbReference>
<dbReference type="PANTHER" id="PTHR30290:SF83">
    <property type="entry name" value="ABC TRANSPORTER SUBSTRATE-BINDING PROTEIN"/>
    <property type="match status" value="1"/>
</dbReference>
<feature type="chain" id="PRO_5002063605" evidence="1">
    <location>
        <begin position="34"/>
        <end position="532"/>
    </location>
</feature>
<gene>
    <name evidence="3" type="ORF">QU24_00030</name>
</gene>
<evidence type="ECO:0000313" key="3">
    <source>
        <dbReference type="EMBL" id="KHJ70108.1"/>
    </source>
</evidence>
<dbReference type="RefSeq" id="WP_039326868.1">
    <property type="nucleotide sequence ID" value="NZ_JTJJ01000001.1"/>
</dbReference>